<proteinExistence type="predicted"/>
<dbReference type="Proteomes" id="UP000567293">
    <property type="component" value="Unassembled WGS sequence"/>
</dbReference>
<evidence type="ECO:0000313" key="3">
    <source>
        <dbReference type="Proteomes" id="UP000567293"/>
    </source>
</evidence>
<evidence type="ECO:0000313" key="2">
    <source>
        <dbReference type="EMBL" id="MBA0087662.1"/>
    </source>
</evidence>
<sequence>MKRPETGEFAEYYAKYIVKVPGADVLGILESERLQMSRLFAGRSERDGNFRYATGKWTIKEVLGHISDTERIFTYRALRIARCDETPLAGFEQDDFVKNGGFAARALADLAEEFDAVRGASVALFRSFNEAAWSRRGVASQKEVTVRALGFITAGHQIHHRMILEEQYFPAIPRA</sequence>
<dbReference type="Gene3D" id="1.20.120.450">
    <property type="entry name" value="dinb family like domain"/>
    <property type="match status" value="1"/>
</dbReference>
<dbReference type="EMBL" id="JACDQQ010002119">
    <property type="protein sequence ID" value="MBA0087662.1"/>
    <property type="molecule type" value="Genomic_DNA"/>
</dbReference>
<dbReference type="AlphaFoldDB" id="A0A7V8SZG4"/>
<dbReference type="InterPro" id="IPR034660">
    <property type="entry name" value="DinB/YfiT-like"/>
</dbReference>
<name>A0A7V8SZG4_9BACT</name>
<evidence type="ECO:0000259" key="1">
    <source>
        <dbReference type="Pfam" id="PF12867"/>
    </source>
</evidence>
<dbReference type="Pfam" id="PF12867">
    <property type="entry name" value="DinB_2"/>
    <property type="match status" value="1"/>
</dbReference>
<accession>A0A7V8SZG4</accession>
<protein>
    <submittedName>
        <fullName evidence="2">DinB family protein</fullName>
    </submittedName>
</protein>
<feature type="domain" description="DinB-like" evidence="1">
    <location>
        <begin position="29"/>
        <end position="161"/>
    </location>
</feature>
<reference evidence="2" key="1">
    <citation type="submission" date="2020-06" db="EMBL/GenBank/DDBJ databases">
        <title>Legume-microbial interactions unlock mineral nutrients during tropical forest succession.</title>
        <authorList>
            <person name="Epihov D.Z."/>
        </authorList>
    </citation>
    <scope>NUCLEOTIDE SEQUENCE [LARGE SCALE GENOMIC DNA]</scope>
    <source>
        <strain evidence="2">Pan2503</strain>
    </source>
</reference>
<dbReference type="SUPFAM" id="SSF109854">
    <property type="entry name" value="DinB/YfiT-like putative metalloenzymes"/>
    <property type="match status" value="1"/>
</dbReference>
<dbReference type="InterPro" id="IPR024775">
    <property type="entry name" value="DinB-like"/>
</dbReference>
<organism evidence="2 3">
    <name type="scientific">Candidatus Acidiferrum panamense</name>
    <dbReference type="NCBI Taxonomy" id="2741543"/>
    <lineage>
        <taxon>Bacteria</taxon>
        <taxon>Pseudomonadati</taxon>
        <taxon>Acidobacteriota</taxon>
        <taxon>Terriglobia</taxon>
        <taxon>Candidatus Acidiferrales</taxon>
        <taxon>Candidatus Acidiferrum</taxon>
    </lineage>
</organism>
<comment type="caution">
    <text evidence="2">The sequence shown here is derived from an EMBL/GenBank/DDBJ whole genome shotgun (WGS) entry which is preliminary data.</text>
</comment>
<gene>
    <name evidence="2" type="ORF">HRJ53_21975</name>
</gene>
<keyword evidence="3" id="KW-1185">Reference proteome</keyword>